<dbReference type="EMBL" id="AM920689">
    <property type="protein sequence ID" value="SMH63109.1"/>
    <property type="molecule type" value="Genomic_DNA"/>
</dbReference>
<dbReference type="AlphaFoldDB" id="A0A1X7QG90"/>
<gene>
    <name evidence="1" type="ORF">XCCB100_4481</name>
</gene>
<protein>
    <submittedName>
        <fullName evidence="1">Uncharacterized protein</fullName>
    </submittedName>
</protein>
<name>A0A1X7QG90_XANCB</name>
<organism evidence="1 2">
    <name type="scientific">Xanthomonas campestris pv. campestris (strain B100)</name>
    <dbReference type="NCBI Taxonomy" id="509169"/>
    <lineage>
        <taxon>Bacteria</taxon>
        <taxon>Pseudomonadati</taxon>
        <taxon>Pseudomonadota</taxon>
        <taxon>Gammaproteobacteria</taxon>
        <taxon>Lysobacterales</taxon>
        <taxon>Lysobacteraceae</taxon>
        <taxon>Xanthomonas</taxon>
    </lineage>
</organism>
<evidence type="ECO:0000313" key="2">
    <source>
        <dbReference type="Proteomes" id="UP000001188"/>
    </source>
</evidence>
<dbReference type="Proteomes" id="UP000001188">
    <property type="component" value="Chromosome"/>
</dbReference>
<reference evidence="1 2" key="1">
    <citation type="journal article" date="2008" name="J. Biotechnol.">
        <title>The genome of Xanthomonas campestris pv. campestris B100 and its use for the reconstruction of metabolic pathways involved in xanthan biosynthesis.</title>
        <authorList>
            <person name="Vorholter F.J."/>
            <person name="Schneiker S."/>
            <person name="Goesmann A."/>
            <person name="Krause L."/>
            <person name="Bekel T."/>
            <person name="Kaiser O."/>
            <person name="Linke B."/>
            <person name="Patschkowski T."/>
            <person name="Ruckert C."/>
            <person name="Schmid J."/>
            <person name="Sidhu V.K."/>
            <person name="Sieber V."/>
            <person name="Tauch A."/>
            <person name="Watt S.A."/>
            <person name="Weisshaar B."/>
            <person name="Becker A."/>
            <person name="Niehaus K."/>
            <person name="Puhler A."/>
        </authorList>
    </citation>
    <scope>NUCLEOTIDE SEQUENCE [LARGE SCALE GENOMIC DNA]</scope>
    <source>
        <strain evidence="1 2">B100</strain>
    </source>
</reference>
<sequence length="68" mass="7790">MRLAWRACCACRTRMRCVHVCSCMVLCGLPAARFFAMLACSRRLMQRPLHRRLAAESAGQATYPPEFR</sequence>
<accession>A0A1X7QG90</accession>
<proteinExistence type="predicted"/>
<evidence type="ECO:0000313" key="1">
    <source>
        <dbReference type="EMBL" id="SMH63109.1"/>
    </source>
</evidence>